<proteinExistence type="predicted"/>
<dbReference type="EMBL" id="JAMQJZ010000019">
    <property type="protein sequence ID" value="MDC3422304.1"/>
    <property type="molecule type" value="Genomic_DNA"/>
</dbReference>
<evidence type="ECO:0000256" key="1">
    <source>
        <dbReference type="SAM" id="Phobius"/>
    </source>
</evidence>
<protein>
    <submittedName>
        <fullName evidence="2">YesL family protein</fullName>
    </submittedName>
</protein>
<dbReference type="RefSeq" id="WP_259870548.1">
    <property type="nucleotide sequence ID" value="NZ_JAMQJZ010000019.1"/>
</dbReference>
<feature type="transmembrane region" description="Helical" evidence="1">
    <location>
        <begin position="173"/>
        <end position="193"/>
    </location>
</feature>
<evidence type="ECO:0000313" key="2">
    <source>
        <dbReference type="EMBL" id="MDC3422304.1"/>
    </source>
</evidence>
<feature type="transmembrane region" description="Helical" evidence="1">
    <location>
        <begin position="20"/>
        <end position="45"/>
    </location>
</feature>
<dbReference type="AlphaFoldDB" id="A0A9X4AJY4"/>
<feature type="transmembrane region" description="Helical" evidence="1">
    <location>
        <begin position="142"/>
        <end position="167"/>
    </location>
</feature>
<keyword evidence="1" id="KW-0472">Membrane</keyword>
<keyword evidence="1" id="KW-0812">Transmembrane</keyword>
<sequence length="207" mass="23940">MTRSLFAATEWIAKFAYINLLWMLFTIVGLVIFGFYPSTIAMFTIMRKWIMGNSDLAVFKTFWNTFKKEFLKSNLLGLFITIVGIIIYINLQYMQLNRGTLMELTHIPLYLFIIVFALTLLYLFPVYVHYDVSLFQMFKNALLIMFINPLYNIAMIAGIAITLYALYYIPGTLFFFGGSLVGFLVMATCFQAFQKVDQKKQQLAGES</sequence>
<accession>A0A9X4AJY4</accession>
<dbReference type="Proteomes" id="UP001145072">
    <property type="component" value="Unassembled WGS sequence"/>
</dbReference>
<keyword evidence="3" id="KW-1185">Reference proteome</keyword>
<organism evidence="2 3">
    <name type="scientific">Aquibacillus koreensis</name>
    <dbReference type="NCBI Taxonomy" id="279446"/>
    <lineage>
        <taxon>Bacteria</taxon>
        <taxon>Bacillati</taxon>
        <taxon>Bacillota</taxon>
        <taxon>Bacilli</taxon>
        <taxon>Bacillales</taxon>
        <taxon>Bacillaceae</taxon>
        <taxon>Aquibacillus</taxon>
    </lineage>
</organism>
<reference evidence="2" key="1">
    <citation type="submission" date="2022-06" db="EMBL/GenBank/DDBJ databases">
        <title>Aquibacillus sp. a new bacterium isolated from soil saline samples.</title>
        <authorList>
            <person name="Galisteo C."/>
            <person name="De La Haba R."/>
            <person name="Sanchez-Porro C."/>
            <person name="Ventosa A."/>
        </authorList>
    </citation>
    <scope>NUCLEOTIDE SEQUENCE</scope>
    <source>
        <strain evidence="2">JCM 12387</strain>
    </source>
</reference>
<feature type="transmembrane region" description="Helical" evidence="1">
    <location>
        <begin position="75"/>
        <end position="95"/>
    </location>
</feature>
<gene>
    <name evidence="2" type="ORF">NC661_18290</name>
</gene>
<feature type="transmembrane region" description="Helical" evidence="1">
    <location>
        <begin position="107"/>
        <end position="130"/>
    </location>
</feature>
<name>A0A9X4AJY4_9BACI</name>
<dbReference type="InterPro" id="IPR006938">
    <property type="entry name" value="DUF624"/>
</dbReference>
<dbReference type="Pfam" id="PF04854">
    <property type="entry name" value="DUF624"/>
    <property type="match status" value="1"/>
</dbReference>
<comment type="caution">
    <text evidence="2">The sequence shown here is derived from an EMBL/GenBank/DDBJ whole genome shotgun (WGS) entry which is preliminary data.</text>
</comment>
<keyword evidence="1" id="KW-1133">Transmembrane helix</keyword>
<evidence type="ECO:0000313" key="3">
    <source>
        <dbReference type="Proteomes" id="UP001145072"/>
    </source>
</evidence>